<evidence type="ECO:0000259" key="4">
    <source>
        <dbReference type="PROSITE" id="PS50043"/>
    </source>
</evidence>
<dbReference type="PROSITE" id="PS50043">
    <property type="entry name" value="HTH_LUXR_2"/>
    <property type="match status" value="1"/>
</dbReference>
<keyword evidence="2" id="KW-0238">DNA-binding</keyword>
<protein>
    <submittedName>
        <fullName evidence="6">Response regulator transcription factor</fullName>
    </submittedName>
</protein>
<dbReference type="InterPro" id="IPR011006">
    <property type="entry name" value="CheY-like_superfamily"/>
</dbReference>
<dbReference type="Pfam" id="PF00196">
    <property type="entry name" value="GerE"/>
    <property type="match status" value="1"/>
</dbReference>
<dbReference type="Pfam" id="PF00072">
    <property type="entry name" value="Response_reg"/>
    <property type="match status" value="1"/>
</dbReference>
<dbReference type="InterPro" id="IPR058245">
    <property type="entry name" value="NreC/VraR/RcsB-like_REC"/>
</dbReference>
<dbReference type="PROSITE" id="PS50110">
    <property type="entry name" value="RESPONSE_REGULATORY"/>
    <property type="match status" value="1"/>
</dbReference>
<name>A0ABU9B1S0_9BACT</name>
<evidence type="ECO:0000259" key="5">
    <source>
        <dbReference type="PROSITE" id="PS50110"/>
    </source>
</evidence>
<evidence type="ECO:0000313" key="7">
    <source>
        <dbReference type="Proteomes" id="UP001371305"/>
    </source>
</evidence>
<evidence type="ECO:0000256" key="1">
    <source>
        <dbReference type="ARBA" id="ARBA00022553"/>
    </source>
</evidence>
<accession>A0ABU9B1S0</accession>
<comment type="caution">
    <text evidence="3">Lacks conserved residue(s) required for the propagation of feature annotation.</text>
</comment>
<dbReference type="InterPro" id="IPR000792">
    <property type="entry name" value="Tscrpt_reg_LuxR_C"/>
</dbReference>
<dbReference type="PANTHER" id="PTHR43214">
    <property type="entry name" value="TWO-COMPONENT RESPONSE REGULATOR"/>
    <property type="match status" value="1"/>
</dbReference>
<keyword evidence="1" id="KW-0597">Phosphoprotein</keyword>
<dbReference type="EMBL" id="JBBUKT010000015">
    <property type="protein sequence ID" value="MEK7953979.1"/>
    <property type="molecule type" value="Genomic_DNA"/>
</dbReference>
<dbReference type="PROSITE" id="PS00622">
    <property type="entry name" value="HTH_LUXR_1"/>
    <property type="match status" value="1"/>
</dbReference>
<evidence type="ECO:0000256" key="3">
    <source>
        <dbReference type="PROSITE-ProRule" id="PRU00169"/>
    </source>
</evidence>
<evidence type="ECO:0000256" key="2">
    <source>
        <dbReference type="ARBA" id="ARBA00023125"/>
    </source>
</evidence>
<gene>
    <name evidence="6" type="ORF">WKV53_25915</name>
</gene>
<organism evidence="6 7">
    <name type="scientific">Luteolibacter soli</name>
    <dbReference type="NCBI Taxonomy" id="3135280"/>
    <lineage>
        <taxon>Bacteria</taxon>
        <taxon>Pseudomonadati</taxon>
        <taxon>Verrucomicrobiota</taxon>
        <taxon>Verrucomicrobiia</taxon>
        <taxon>Verrucomicrobiales</taxon>
        <taxon>Verrucomicrobiaceae</taxon>
        <taxon>Luteolibacter</taxon>
    </lineage>
</organism>
<dbReference type="InterPro" id="IPR039420">
    <property type="entry name" value="WalR-like"/>
</dbReference>
<dbReference type="SMART" id="SM00448">
    <property type="entry name" value="REC"/>
    <property type="match status" value="1"/>
</dbReference>
<dbReference type="RefSeq" id="WP_341407747.1">
    <property type="nucleotide sequence ID" value="NZ_JBBUKT010000015.1"/>
</dbReference>
<evidence type="ECO:0000313" key="6">
    <source>
        <dbReference type="EMBL" id="MEK7953979.1"/>
    </source>
</evidence>
<reference evidence="6 7" key="1">
    <citation type="submission" date="2024-04" db="EMBL/GenBank/DDBJ databases">
        <title>Luteolibacter sp. isolated from soil.</title>
        <authorList>
            <person name="An J."/>
        </authorList>
    </citation>
    <scope>NUCLEOTIDE SEQUENCE [LARGE SCALE GENOMIC DNA]</scope>
    <source>
        <strain evidence="6 7">Y139</strain>
    </source>
</reference>
<dbReference type="InterPro" id="IPR001789">
    <property type="entry name" value="Sig_transdc_resp-reg_receiver"/>
</dbReference>
<comment type="caution">
    <text evidence="6">The sequence shown here is derived from an EMBL/GenBank/DDBJ whole genome shotgun (WGS) entry which is preliminary data.</text>
</comment>
<dbReference type="PRINTS" id="PR00038">
    <property type="entry name" value="HTHLUXR"/>
</dbReference>
<dbReference type="Proteomes" id="UP001371305">
    <property type="component" value="Unassembled WGS sequence"/>
</dbReference>
<keyword evidence="7" id="KW-1185">Reference proteome</keyword>
<dbReference type="CDD" id="cd06170">
    <property type="entry name" value="LuxR_C_like"/>
    <property type="match status" value="1"/>
</dbReference>
<proteinExistence type="predicted"/>
<dbReference type="SUPFAM" id="SSF52172">
    <property type="entry name" value="CheY-like"/>
    <property type="match status" value="1"/>
</dbReference>
<dbReference type="SUPFAM" id="SSF46894">
    <property type="entry name" value="C-terminal effector domain of the bipartite response regulators"/>
    <property type="match status" value="1"/>
</dbReference>
<dbReference type="SMART" id="SM00421">
    <property type="entry name" value="HTH_LUXR"/>
    <property type="match status" value="1"/>
</dbReference>
<feature type="domain" description="HTH luxR-type" evidence="4">
    <location>
        <begin position="148"/>
        <end position="213"/>
    </location>
</feature>
<feature type="domain" description="Response regulatory" evidence="5">
    <location>
        <begin position="9"/>
        <end position="125"/>
    </location>
</feature>
<dbReference type="Gene3D" id="3.40.50.2300">
    <property type="match status" value="1"/>
</dbReference>
<sequence>MNLFRTPIHVGIVESNRGILSELQQLINEAGNLRCVCASTSGEDALERIPQARPHVVIMGLGLAGICGIECTVRLKRILRETQVLIYSSQSAEQSVSRAFQAGAGGYLLKHRDHSAIVQGVLDLVDGGAPMTGEVARKVVQSLWRTEARSLSDLLTPREEEILGCLTSGLVNKEIGDRLAVSCDTVRYHLKNIYAKLSVRTRTEAVVKYLSSTDRHPGDAEVYPLPLSPLIGSK</sequence>
<dbReference type="InterPro" id="IPR016032">
    <property type="entry name" value="Sig_transdc_resp-reg_C-effctor"/>
</dbReference>
<dbReference type="CDD" id="cd17535">
    <property type="entry name" value="REC_NarL-like"/>
    <property type="match status" value="1"/>
</dbReference>